<comment type="similarity">
    <text evidence="1">Belongs to the UPF0065 (bug) family.</text>
</comment>
<dbReference type="AlphaFoldDB" id="A0A1M7SU15"/>
<sequence length="331" mass="34636">MNGSFWSMVFVSRWSRRAVCAAALFACGAALAETPFPSRPVHVFVPYAAGGGVDILARTLGEAVSRQWGQSVVVENRPGAGGIVASQALVTSAPDGYTLMVVASGHATNPFLYPKLPYDTFKDFTPISILGSSPNILLVRADSPFKTLADVIAQAKAKPGSLSYGQSGNGTSTHLAGELLKKLAGFDMSAIPYKGGAPAINDLLGGQIPMSFNNAPEALGQLAAGSLRALAVTTTRRSPFLPDVPAMSETVPGYDTEVWWGLLGPAGMPTDLAEKISRDFVAALKTDPVKERLAKFGASPIGSSPEVLDAKIHADYEKWGAIIKSSGITAE</sequence>
<dbReference type="InterPro" id="IPR005064">
    <property type="entry name" value="BUG"/>
</dbReference>
<reference evidence="4" key="1">
    <citation type="submission" date="2016-11" db="EMBL/GenBank/DDBJ databases">
        <authorList>
            <person name="Varghese N."/>
            <person name="Submissions S."/>
        </authorList>
    </citation>
    <scope>NUCLEOTIDE SEQUENCE [LARGE SCALE GENOMIC DNA]</scope>
    <source>
        <strain evidence="4">GAS401</strain>
    </source>
</reference>
<dbReference type="CDD" id="cd13578">
    <property type="entry name" value="PBP2_Bug27"/>
    <property type="match status" value="1"/>
</dbReference>
<gene>
    <name evidence="3" type="ORF">SAMN05444170_0206</name>
</gene>
<accession>A0A1M7SU15</accession>
<dbReference type="Proteomes" id="UP000184096">
    <property type="component" value="Chromosome I"/>
</dbReference>
<protein>
    <submittedName>
        <fullName evidence="3">Tripartite-type tricarboxylate transporter, receptor component TctC</fullName>
    </submittedName>
</protein>
<dbReference type="PANTHER" id="PTHR42928:SF5">
    <property type="entry name" value="BLR1237 PROTEIN"/>
    <property type="match status" value="1"/>
</dbReference>
<feature type="signal peptide" evidence="2">
    <location>
        <begin position="1"/>
        <end position="32"/>
    </location>
</feature>
<evidence type="ECO:0000313" key="4">
    <source>
        <dbReference type="Proteomes" id="UP000184096"/>
    </source>
</evidence>
<organism evidence="3 4">
    <name type="scientific">Bradyrhizobium erythrophlei</name>
    <dbReference type="NCBI Taxonomy" id="1437360"/>
    <lineage>
        <taxon>Bacteria</taxon>
        <taxon>Pseudomonadati</taxon>
        <taxon>Pseudomonadota</taxon>
        <taxon>Alphaproteobacteria</taxon>
        <taxon>Hyphomicrobiales</taxon>
        <taxon>Nitrobacteraceae</taxon>
        <taxon>Bradyrhizobium</taxon>
    </lineage>
</organism>
<evidence type="ECO:0000256" key="2">
    <source>
        <dbReference type="SAM" id="SignalP"/>
    </source>
</evidence>
<keyword evidence="4" id="KW-1185">Reference proteome</keyword>
<evidence type="ECO:0000313" key="3">
    <source>
        <dbReference type="EMBL" id="SHN61941.1"/>
    </source>
</evidence>
<evidence type="ECO:0000256" key="1">
    <source>
        <dbReference type="ARBA" id="ARBA00006987"/>
    </source>
</evidence>
<dbReference type="Gene3D" id="3.40.190.10">
    <property type="entry name" value="Periplasmic binding protein-like II"/>
    <property type="match status" value="1"/>
</dbReference>
<keyword evidence="2" id="KW-0732">Signal</keyword>
<dbReference type="PANTHER" id="PTHR42928">
    <property type="entry name" value="TRICARBOXYLATE-BINDING PROTEIN"/>
    <property type="match status" value="1"/>
</dbReference>
<dbReference type="SUPFAM" id="SSF53850">
    <property type="entry name" value="Periplasmic binding protein-like II"/>
    <property type="match status" value="1"/>
</dbReference>
<proteinExistence type="inferred from homology"/>
<dbReference type="Gene3D" id="3.40.190.150">
    <property type="entry name" value="Bordetella uptake gene, domain 1"/>
    <property type="match status" value="1"/>
</dbReference>
<feature type="chain" id="PRO_5012364880" evidence="2">
    <location>
        <begin position="33"/>
        <end position="331"/>
    </location>
</feature>
<dbReference type="InterPro" id="IPR042100">
    <property type="entry name" value="Bug_dom1"/>
</dbReference>
<dbReference type="PIRSF" id="PIRSF017082">
    <property type="entry name" value="YflP"/>
    <property type="match status" value="1"/>
</dbReference>
<dbReference type="EMBL" id="LT670849">
    <property type="protein sequence ID" value="SHN61941.1"/>
    <property type="molecule type" value="Genomic_DNA"/>
</dbReference>
<name>A0A1M7SU15_9BRAD</name>
<dbReference type="Pfam" id="PF03401">
    <property type="entry name" value="TctC"/>
    <property type="match status" value="1"/>
</dbReference>
<keyword evidence="3" id="KW-0675">Receptor</keyword>